<evidence type="ECO:0000313" key="2">
    <source>
        <dbReference type="Proteomes" id="UP000241964"/>
    </source>
</evidence>
<accession>A0A2P8G947</accession>
<dbReference type="OrthoDB" id="958080at2"/>
<dbReference type="PROSITE" id="PS51257">
    <property type="entry name" value="PROKAR_LIPOPROTEIN"/>
    <property type="match status" value="1"/>
</dbReference>
<dbReference type="Proteomes" id="UP000241964">
    <property type="component" value="Unassembled WGS sequence"/>
</dbReference>
<protein>
    <submittedName>
        <fullName evidence="1">Uncharacterized protein</fullName>
    </submittedName>
</protein>
<dbReference type="RefSeq" id="WP_106595361.1">
    <property type="nucleotide sequence ID" value="NZ_PYAS01000004.1"/>
</dbReference>
<sequence length="134" mass="15340">MKAFTSFGAWHNVLVTRHVSLIVIGFLLIGGSCTEAEIKEYEIGEPCFTKESLETVPWVKDQLAFFQVSKQGPLRVAVYQYRDQYYLAFENPALSSPMSYIFNCDGKTIGEVSIHYNEFYGQNKLMMVLLEAKY</sequence>
<reference evidence="1 2" key="1">
    <citation type="submission" date="2018-03" db="EMBL/GenBank/DDBJ databases">
        <title>Genomic Encyclopedia of Archaeal and Bacterial Type Strains, Phase II (KMG-II): from individual species to whole genera.</title>
        <authorList>
            <person name="Goeker M."/>
        </authorList>
    </citation>
    <scope>NUCLEOTIDE SEQUENCE [LARGE SCALE GENOMIC DNA]</scope>
    <source>
        <strain evidence="1 2">DSM 29057</strain>
    </source>
</reference>
<name>A0A2P8G947_9BACT</name>
<evidence type="ECO:0000313" key="1">
    <source>
        <dbReference type="EMBL" id="PSL30499.1"/>
    </source>
</evidence>
<comment type="caution">
    <text evidence="1">The sequence shown here is derived from an EMBL/GenBank/DDBJ whole genome shotgun (WGS) entry which is preliminary data.</text>
</comment>
<proteinExistence type="predicted"/>
<organism evidence="1 2">
    <name type="scientific">Dyadobacter jiangsuensis</name>
    <dbReference type="NCBI Taxonomy" id="1591085"/>
    <lineage>
        <taxon>Bacteria</taxon>
        <taxon>Pseudomonadati</taxon>
        <taxon>Bacteroidota</taxon>
        <taxon>Cytophagia</taxon>
        <taxon>Cytophagales</taxon>
        <taxon>Spirosomataceae</taxon>
        <taxon>Dyadobacter</taxon>
    </lineage>
</organism>
<keyword evidence="2" id="KW-1185">Reference proteome</keyword>
<dbReference type="AlphaFoldDB" id="A0A2P8G947"/>
<dbReference type="EMBL" id="PYAS01000004">
    <property type="protein sequence ID" value="PSL30499.1"/>
    <property type="molecule type" value="Genomic_DNA"/>
</dbReference>
<gene>
    <name evidence="1" type="ORF">CLV60_104441</name>
</gene>